<sequence length="88" mass="10812">MRNNERFIQQWSKKRGNGRLKYIIINSTIYCIVYWIFASLIFLIQGKEFHKLIENFDLFIIFIVIYIISLFIKWKKNEDKYSNIINNK</sequence>
<gene>
    <name evidence="2" type="ORF">psyc5s11_23090</name>
</gene>
<evidence type="ECO:0000256" key="1">
    <source>
        <dbReference type="SAM" id="Phobius"/>
    </source>
</evidence>
<organism evidence="2 3">
    <name type="scientific">Clostridium gelidum</name>
    <dbReference type="NCBI Taxonomy" id="704125"/>
    <lineage>
        <taxon>Bacteria</taxon>
        <taxon>Bacillati</taxon>
        <taxon>Bacillota</taxon>
        <taxon>Clostridia</taxon>
        <taxon>Eubacteriales</taxon>
        <taxon>Clostridiaceae</taxon>
        <taxon>Clostridium</taxon>
    </lineage>
</organism>
<reference evidence="3" key="1">
    <citation type="submission" date="2021-07" db="EMBL/GenBank/DDBJ databases">
        <title>Complete genome sequencing of a Clostridium isolate.</title>
        <authorList>
            <person name="Ueki A."/>
            <person name="Tonouchi A."/>
        </authorList>
    </citation>
    <scope>NUCLEOTIDE SEQUENCE [LARGE SCALE GENOMIC DNA]</scope>
    <source>
        <strain evidence="3">C5S11</strain>
    </source>
</reference>
<dbReference type="RefSeq" id="WP_224037751.1">
    <property type="nucleotide sequence ID" value="NZ_AP024849.1"/>
</dbReference>
<protein>
    <submittedName>
        <fullName evidence="2">Uncharacterized protein</fullName>
    </submittedName>
</protein>
<name>A0ABM7T2T3_9CLOT</name>
<dbReference type="Proteomes" id="UP000824633">
    <property type="component" value="Chromosome"/>
</dbReference>
<evidence type="ECO:0000313" key="3">
    <source>
        <dbReference type="Proteomes" id="UP000824633"/>
    </source>
</evidence>
<proteinExistence type="predicted"/>
<keyword evidence="1" id="KW-0812">Transmembrane</keyword>
<evidence type="ECO:0000313" key="2">
    <source>
        <dbReference type="EMBL" id="BCZ46242.1"/>
    </source>
</evidence>
<keyword evidence="3" id="KW-1185">Reference proteome</keyword>
<feature type="transmembrane region" description="Helical" evidence="1">
    <location>
        <begin position="20"/>
        <end position="44"/>
    </location>
</feature>
<feature type="transmembrane region" description="Helical" evidence="1">
    <location>
        <begin position="56"/>
        <end position="74"/>
    </location>
</feature>
<keyword evidence="1" id="KW-1133">Transmembrane helix</keyword>
<keyword evidence="1" id="KW-0472">Membrane</keyword>
<accession>A0ABM7T2T3</accession>
<dbReference type="EMBL" id="AP024849">
    <property type="protein sequence ID" value="BCZ46242.1"/>
    <property type="molecule type" value="Genomic_DNA"/>
</dbReference>